<reference evidence="7" key="2">
    <citation type="submission" date="2020-09" db="EMBL/GenBank/DDBJ databases">
        <authorList>
            <person name="Sun Q."/>
            <person name="Zhou Y."/>
        </authorList>
    </citation>
    <scope>NUCLEOTIDE SEQUENCE</scope>
    <source>
        <strain evidence="7">CGMCC 1.15533</strain>
    </source>
</reference>
<dbReference type="AlphaFoldDB" id="A0A917A866"/>
<reference evidence="7" key="1">
    <citation type="journal article" date="2014" name="Int. J. Syst. Evol. Microbiol.">
        <title>Complete genome sequence of Corynebacterium casei LMG S-19264T (=DSM 44701T), isolated from a smear-ripened cheese.</title>
        <authorList>
            <consortium name="US DOE Joint Genome Institute (JGI-PGF)"/>
            <person name="Walter F."/>
            <person name="Albersmeier A."/>
            <person name="Kalinowski J."/>
            <person name="Ruckert C."/>
        </authorList>
    </citation>
    <scope>NUCLEOTIDE SEQUENCE</scope>
    <source>
        <strain evidence="7">CGMCC 1.15533</strain>
    </source>
</reference>
<protein>
    <recommendedName>
        <fullName evidence="9">YitT family protein</fullName>
    </recommendedName>
</protein>
<evidence type="ECO:0000256" key="2">
    <source>
        <dbReference type="ARBA" id="ARBA00022475"/>
    </source>
</evidence>
<feature type="transmembrane region" description="Helical" evidence="6">
    <location>
        <begin position="147"/>
        <end position="166"/>
    </location>
</feature>
<feature type="transmembrane region" description="Helical" evidence="6">
    <location>
        <begin position="12"/>
        <end position="29"/>
    </location>
</feature>
<dbReference type="PANTHER" id="PTHR33545:SF4">
    <property type="entry name" value="UPF0750 MEMBRANE PROTEIN YXKD"/>
    <property type="match status" value="1"/>
</dbReference>
<organism evidence="7 8">
    <name type="scientific">Streptococcus himalayensis</name>
    <dbReference type="NCBI Taxonomy" id="1888195"/>
    <lineage>
        <taxon>Bacteria</taxon>
        <taxon>Bacillati</taxon>
        <taxon>Bacillota</taxon>
        <taxon>Bacilli</taxon>
        <taxon>Lactobacillales</taxon>
        <taxon>Streptococcaceae</taxon>
        <taxon>Streptococcus</taxon>
    </lineage>
</organism>
<dbReference type="InterPro" id="IPR003740">
    <property type="entry name" value="YitT"/>
</dbReference>
<feature type="transmembrane region" description="Helical" evidence="6">
    <location>
        <begin position="105"/>
        <end position="126"/>
    </location>
</feature>
<keyword evidence="3 6" id="KW-0812">Transmembrane</keyword>
<evidence type="ECO:0000313" key="7">
    <source>
        <dbReference type="EMBL" id="GGE29971.1"/>
    </source>
</evidence>
<keyword evidence="4 6" id="KW-1133">Transmembrane helix</keyword>
<dbReference type="Proteomes" id="UP000660801">
    <property type="component" value="Unassembled WGS sequence"/>
</dbReference>
<evidence type="ECO:0000313" key="8">
    <source>
        <dbReference type="Proteomes" id="UP000660801"/>
    </source>
</evidence>
<dbReference type="Pfam" id="PF02588">
    <property type="entry name" value="YitT_membrane"/>
    <property type="match status" value="1"/>
</dbReference>
<name>A0A917A866_9STRE</name>
<comment type="caution">
    <text evidence="7">The sequence shown here is derived from an EMBL/GenBank/DDBJ whole genome shotgun (WGS) entry which is preliminary data.</text>
</comment>
<keyword evidence="2" id="KW-1003">Cell membrane</keyword>
<evidence type="ECO:0000256" key="4">
    <source>
        <dbReference type="ARBA" id="ARBA00022989"/>
    </source>
</evidence>
<gene>
    <name evidence="7" type="ORF">GCM10011510_09060</name>
</gene>
<evidence type="ECO:0008006" key="9">
    <source>
        <dbReference type="Google" id="ProtNLM"/>
    </source>
</evidence>
<evidence type="ECO:0000256" key="6">
    <source>
        <dbReference type="SAM" id="Phobius"/>
    </source>
</evidence>
<proteinExistence type="predicted"/>
<comment type="subcellular location">
    <subcellularLocation>
        <location evidence="1">Cell membrane</location>
        <topology evidence="1">Multi-pass membrane protein</topology>
    </subcellularLocation>
</comment>
<keyword evidence="5 6" id="KW-0472">Membrane</keyword>
<dbReference type="EMBL" id="BMJN01000011">
    <property type="protein sequence ID" value="GGE29971.1"/>
    <property type="molecule type" value="Genomic_DNA"/>
</dbReference>
<evidence type="ECO:0000256" key="5">
    <source>
        <dbReference type="ARBA" id="ARBA00023136"/>
    </source>
</evidence>
<dbReference type="InterPro" id="IPR051461">
    <property type="entry name" value="UPF0750_membrane"/>
</dbReference>
<evidence type="ECO:0000256" key="1">
    <source>
        <dbReference type="ARBA" id="ARBA00004651"/>
    </source>
</evidence>
<accession>A0A917A866</accession>
<sequence>MMRKEELKNTALVILGSILFGININLFVIPNEFGEGGITGLTLLLYYVFGWSVGLTSFIFNAVLLVLAYTFLDKKRVIYTLLSIVMMSLSLEGTKSLQGLYQVPYIAMFPAGILTGISLAMVLLGQGTTAGSDIIALLCEKYWGWKVAKVILAIDILVLLPLALKIGWLKTFYTLVMIVIISRTLDALLALAKKSNPTS</sequence>
<dbReference type="PANTHER" id="PTHR33545">
    <property type="entry name" value="UPF0750 MEMBRANE PROTEIN YITT-RELATED"/>
    <property type="match status" value="1"/>
</dbReference>
<keyword evidence="8" id="KW-1185">Reference proteome</keyword>
<dbReference type="GO" id="GO:0005886">
    <property type="term" value="C:plasma membrane"/>
    <property type="evidence" value="ECO:0007669"/>
    <property type="project" value="UniProtKB-SubCell"/>
</dbReference>
<feature type="transmembrane region" description="Helical" evidence="6">
    <location>
        <begin position="44"/>
        <end position="69"/>
    </location>
</feature>
<evidence type="ECO:0000256" key="3">
    <source>
        <dbReference type="ARBA" id="ARBA00022692"/>
    </source>
</evidence>